<dbReference type="AlphaFoldDB" id="A0A915CL50"/>
<dbReference type="Proteomes" id="UP000887574">
    <property type="component" value="Unplaced"/>
</dbReference>
<dbReference type="InterPro" id="IPR011992">
    <property type="entry name" value="EF-hand-dom_pair"/>
</dbReference>
<evidence type="ECO:0000256" key="2">
    <source>
        <dbReference type="SAM" id="MobiDB-lite"/>
    </source>
</evidence>
<dbReference type="SMART" id="SM00054">
    <property type="entry name" value="EFh"/>
    <property type="match status" value="2"/>
</dbReference>
<keyword evidence="4" id="KW-1185">Reference proteome</keyword>
<feature type="domain" description="EF-hand" evidence="3">
    <location>
        <begin position="261"/>
        <end position="288"/>
    </location>
</feature>
<reference evidence="5" key="1">
    <citation type="submission" date="2022-11" db="UniProtKB">
        <authorList>
            <consortium name="WormBaseParasite"/>
        </authorList>
    </citation>
    <scope>IDENTIFICATION</scope>
</reference>
<feature type="region of interest" description="Disordered" evidence="2">
    <location>
        <begin position="56"/>
        <end position="76"/>
    </location>
</feature>
<dbReference type="GO" id="GO:0005509">
    <property type="term" value="F:calcium ion binding"/>
    <property type="evidence" value="ECO:0007669"/>
    <property type="project" value="InterPro"/>
</dbReference>
<sequence>MKPNTQVRHSLLFLFEWGKSAEEACKAIQQTYGVDSISRVACAQWFQRFRTGDTSLQDKEDKVGKEDPPKILGDTKPKIGTVLMEAMKLWLQKNRVNGTHEALATKKSNIASAAESKPKAVDRVNGTHEALATKKSNNTALAESKPKAVDRVNGIHETVPISDQEVGTHFTTFFDRNHSRQMDWGDFYLVVRRIRDVYGAESVAYAYARKSMEALWQGLCKLADSDDDNLISMEEWVDLLKKIEVKHQSEPKWFNEYQNFMFKLFDVSGDGVVDLIEYVDGMSIYGYTYQECVEAWKAFAIDSKGNALPNIGPEQWKKMFLDLFFSVDKTLPGNNLFGILKSS</sequence>
<evidence type="ECO:0000313" key="5">
    <source>
        <dbReference type="WBParaSite" id="jg10292"/>
    </source>
</evidence>
<dbReference type="SUPFAM" id="SSF47473">
    <property type="entry name" value="EF-hand"/>
    <property type="match status" value="1"/>
</dbReference>
<name>A0A915CL50_9BILA</name>
<evidence type="ECO:0000313" key="4">
    <source>
        <dbReference type="Proteomes" id="UP000887574"/>
    </source>
</evidence>
<dbReference type="Pfam" id="PF17906">
    <property type="entry name" value="HTH_48"/>
    <property type="match status" value="1"/>
</dbReference>
<dbReference type="InterPro" id="IPR041426">
    <property type="entry name" value="Mos1_HTH"/>
</dbReference>
<evidence type="ECO:0000256" key="1">
    <source>
        <dbReference type="ARBA" id="ARBA00022837"/>
    </source>
</evidence>
<dbReference type="InterPro" id="IPR002048">
    <property type="entry name" value="EF_hand_dom"/>
</dbReference>
<dbReference type="Gene3D" id="1.10.10.1450">
    <property type="match status" value="1"/>
</dbReference>
<dbReference type="PROSITE" id="PS00018">
    <property type="entry name" value="EF_HAND_1"/>
    <property type="match status" value="3"/>
</dbReference>
<feature type="domain" description="EF-hand" evidence="3">
    <location>
        <begin position="211"/>
        <end position="246"/>
    </location>
</feature>
<dbReference type="PROSITE" id="PS50222">
    <property type="entry name" value="EF_HAND_2"/>
    <property type="match status" value="2"/>
</dbReference>
<accession>A0A915CL50</accession>
<organism evidence="4 5">
    <name type="scientific">Ditylenchus dipsaci</name>
    <dbReference type="NCBI Taxonomy" id="166011"/>
    <lineage>
        <taxon>Eukaryota</taxon>
        <taxon>Metazoa</taxon>
        <taxon>Ecdysozoa</taxon>
        <taxon>Nematoda</taxon>
        <taxon>Chromadorea</taxon>
        <taxon>Rhabditida</taxon>
        <taxon>Tylenchina</taxon>
        <taxon>Tylenchomorpha</taxon>
        <taxon>Sphaerularioidea</taxon>
        <taxon>Anguinidae</taxon>
        <taxon>Anguininae</taxon>
        <taxon>Ditylenchus</taxon>
    </lineage>
</organism>
<evidence type="ECO:0000259" key="3">
    <source>
        <dbReference type="PROSITE" id="PS50222"/>
    </source>
</evidence>
<dbReference type="Gene3D" id="1.10.238.10">
    <property type="entry name" value="EF-hand"/>
    <property type="match status" value="1"/>
</dbReference>
<dbReference type="WBParaSite" id="jg10292">
    <property type="protein sequence ID" value="jg10292"/>
    <property type="gene ID" value="jg10292"/>
</dbReference>
<keyword evidence="1" id="KW-0106">Calcium</keyword>
<protein>
    <submittedName>
        <fullName evidence="5">EF-hand domain-containing protein</fullName>
    </submittedName>
</protein>
<proteinExistence type="predicted"/>
<dbReference type="InterPro" id="IPR018247">
    <property type="entry name" value="EF_Hand_1_Ca_BS"/>
</dbReference>